<dbReference type="InterPro" id="IPR038510">
    <property type="entry name" value="Spt4_sf"/>
</dbReference>
<dbReference type="HOGENOM" id="CLU_3129911_0_0_1"/>
<sequence length="50" mass="5662">VQRPTDFKKNGYPNCEETVQLHMKGFTHCISICTTTYFDGIIAVIDPELS</sequence>
<dbReference type="InParanoid" id="A0A0C3J1U6"/>
<dbReference type="Proteomes" id="UP000054217">
    <property type="component" value="Unassembled WGS sequence"/>
</dbReference>
<dbReference type="InterPro" id="IPR022800">
    <property type="entry name" value="Spt4/RpoE2_Znf"/>
</dbReference>
<reference evidence="4" key="2">
    <citation type="submission" date="2015-01" db="EMBL/GenBank/DDBJ databases">
        <title>Evolutionary Origins and Diversification of the Mycorrhizal Mutualists.</title>
        <authorList>
            <consortium name="DOE Joint Genome Institute"/>
            <consortium name="Mycorrhizal Genomics Consortium"/>
            <person name="Kohler A."/>
            <person name="Kuo A."/>
            <person name="Nagy L.G."/>
            <person name="Floudas D."/>
            <person name="Copeland A."/>
            <person name="Barry K.W."/>
            <person name="Cichocki N."/>
            <person name="Veneault-Fourrey C."/>
            <person name="LaButti K."/>
            <person name="Lindquist E.A."/>
            <person name="Lipzen A."/>
            <person name="Lundell T."/>
            <person name="Morin E."/>
            <person name="Murat C."/>
            <person name="Riley R."/>
            <person name="Ohm R."/>
            <person name="Sun H."/>
            <person name="Tunlid A."/>
            <person name="Henrissat B."/>
            <person name="Grigoriev I.V."/>
            <person name="Hibbett D.S."/>
            <person name="Martin F."/>
        </authorList>
    </citation>
    <scope>NUCLEOTIDE SEQUENCE [LARGE SCALE GENOMIC DNA]</scope>
    <source>
        <strain evidence="4">Marx 270</strain>
    </source>
</reference>
<dbReference type="Pfam" id="PF06093">
    <property type="entry name" value="Spt4"/>
    <property type="match status" value="1"/>
</dbReference>
<evidence type="ECO:0000259" key="2">
    <source>
        <dbReference type="Pfam" id="PF06093"/>
    </source>
</evidence>
<organism evidence="3 4">
    <name type="scientific">Pisolithus tinctorius Marx 270</name>
    <dbReference type="NCBI Taxonomy" id="870435"/>
    <lineage>
        <taxon>Eukaryota</taxon>
        <taxon>Fungi</taxon>
        <taxon>Dikarya</taxon>
        <taxon>Basidiomycota</taxon>
        <taxon>Agaricomycotina</taxon>
        <taxon>Agaricomycetes</taxon>
        <taxon>Agaricomycetidae</taxon>
        <taxon>Boletales</taxon>
        <taxon>Sclerodermatineae</taxon>
        <taxon>Pisolithaceae</taxon>
        <taxon>Pisolithus</taxon>
    </lineage>
</organism>
<dbReference type="Gene3D" id="3.30.40.210">
    <property type="match status" value="1"/>
</dbReference>
<proteinExistence type="predicted"/>
<reference evidence="3 4" key="1">
    <citation type="submission" date="2014-04" db="EMBL/GenBank/DDBJ databases">
        <authorList>
            <consortium name="DOE Joint Genome Institute"/>
            <person name="Kuo A."/>
            <person name="Kohler A."/>
            <person name="Costa M.D."/>
            <person name="Nagy L.G."/>
            <person name="Floudas D."/>
            <person name="Copeland A."/>
            <person name="Barry K.W."/>
            <person name="Cichocki N."/>
            <person name="Veneault-Fourrey C."/>
            <person name="LaButti K."/>
            <person name="Lindquist E.A."/>
            <person name="Lipzen A."/>
            <person name="Lundell T."/>
            <person name="Morin E."/>
            <person name="Murat C."/>
            <person name="Sun H."/>
            <person name="Tunlid A."/>
            <person name="Henrissat B."/>
            <person name="Grigoriev I.V."/>
            <person name="Hibbett D.S."/>
            <person name="Martin F."/>
            <person name="Nordberg H.P."/>
            <person name="Cantor M.N."/>
            <person name="Hua S.X."/>
        </authorList>
    </citation>
    <scope>NUCLEOTIDE SEQUENCE [LARGE SCALE GENOMIC DNA]</scope>
    <source>
        <strain evidence="3 4">Marx 270</strain>
    </source>
</reference>
<evidence type="ECO:0000256" key="1">
    <source>
        <dbReference type="ARBA" id="ARBA00023163"/>
    </source>
</evidence>
<accession>A0A0C3J1U6</accession>
<dbReference type="EMBL" id="KN831978">
    <property type="protein sequence ID" value="KIO03058.1"/>
    <property type="molecule type" value="Genomic_DNA"/>
</dbReference>
<name>A0A0C3J1U6_PISTI</name>
<feature type="non-terminal residue" evidence="3">
    <location>
        <position position="1"/>
    </location>
</feature>
<feature type="domain" description="Spt4/RpoE2 zinc finger" evidence="2">
    <location>
        <begin position="1"/>
        <end position="50"/>
    </location>
</feature>
<evidence type="ECO:0000313" key="3">
    <source>
        <dbReference type="EMBL" id="KIO03058.1"/>
    </source>
</evidence>
<evidence type="ECO:0000313" key="4">
    <source>
        <dbReference type="Proteomes" id="UP000054217"/>
    </source>
</evidence>
<dbReference type="OrthoDB" id="10381816at2759"/>
<keyword evidence="1" id="KW-0804">Transcription</keyword>
<gene>
    <name evidence="3" type="ORF">M404DRAFT_146292</name>
</gene>
<dbReference type="AlphaFoldDB" id="A0A0C3J1U6"/>
<keyword evidence="4" id="KW-1185">Reference proteome</keyword>
<dbReference type="STRING" id="870435.A0A0C3J1U6"/>
<protein>
    <recommendedName>
        <fullName evidence="2">Spt4/RpoE2 zinc finger domain-containing protein</fullName>
    </recommendedName>
</protein>